<protein>
    <submittedName>
        <fullName evidence="1">Uncharacterized protein</fullName>
    </submittedName>
</protein>
<dbReference type="Proteomes" id="UP000724584">
    <property type="component" value="Unassembled WGS sequence"/>
</dbReference>
<organism evidence="1 2">
    <name type="scientific">Chaetomium tenue</name>
    <dbReference type="NCBI Taxonomy" id="1854479"/>
    <lineage>
        <taxon>Eukaryota</taxon>
        <taxon>Fungi</taxon>
        <taxon>Dikarya</taxon>
        <taxon>Ascomycota</taxon>
        <taxon>Pezizomycotina</taxon>
        <taxon>Sordariomycetes</taxon>
        <taxon>Sordariomycetidae</taxon>
        <taxon>Sordariales</taxon>
        <taxon>Chaetomiaceae</taxon>
        <taxon>Chaetomium</taxon>
    </lineage>
</organism>
<feature type="non-terminal residue" evidence="1">
    <location>
        <position position="832"/>
    </location>
</feature>
<accession>A0ACB7PS74</accession>
<gene>
    <name evidence="1" type="ORF">F5144DRAFT_479889</name>
</gene>
<keyword evidence="2" id="KW-1185">Reference proteome</keyword>
<evidence type="ECO:0000313" key="1">
    <source>
        <dbReference type="EMBL" id="KAH6651256.1"/>
    </source>
</evidence>
<sequence>MTSLSLLIFSLAVPVRALDGSGGPQDWNDFTNNFATDLAPIIVLFGEQASKQFLSESTSFWDNILFGIAPIGIITAVISTIRLYGNSSLKAFIGRAQEAHGVAEAELCSSTSDDVCELWSNGGICRVFGRPRILELFRIKPKGSAAFYPSFVRQVNTKRPPSCGLYPPQNVLCGDELPPNQEDAAEPLPNTSWREIRKKRAPLPSAVNAQERGRFKAFAPRPNLSLNIGIKAVPPGLLRMTTLLGTALQLSFFGYATWATFYYPDLYKGESLPTLWSFCLAIAGTVILSVGMVCCAMLIEKMSMERRFKNENSSQDTTMFWLQPGNQRIGDQLFNAFAYSEKKESFITSWKVDLELESERFGIVRLSKHTFQLWVAIGSSTCGFICQFLGLRGLHGSVALYQLGVTLCMAIVRSFLRSGRLGADKNNVKQRRDVEGHELDWQAMNLEEPDKEFQEKADAGIKDVGVDVAPGSQQIVSFHVRRDRDLDTLQSAKAAVSWMKHNEAAGDQPNEAARILHYRASLAYLTGNAIQAAEQRWDTEVRAMAKRLQKAMQEAAEHIFLEVPLLRGWRDTRSLAWSATCRLHERPAPSNSLSPNGTATQQQSFPIHFAMYHNAGVWEISECELEAALGLWYWSVSRLPWASRSSQRKVFMVERAEKRNSLISAIRLWVTQTHHIDPFEPCVVPQEASSHGPAQGDSQPDGICLSVATESSLLQLVAQDIFGIFISRIADILQTLDVAEPWTRGGQIQPFGVGNTMADDSYIGLTNKHVRVLADVLVSAGLGSRVDALMTIIPPLLQRSKLPDTDAAMESLLYTAKTLRRNNKFTQAENLL</sequence>
<reference evidence="1 2" key="1">
    <citation type="journal article" date="2021" name="Nat. Commun.">
        <title>Genetic determinants of endophytism in the Arabidopsis root mycobiome.</title>
        <authorList>
            <person name="Mesny F."/>
            <person name="Miyauchi S."/>
            <person name="Thiergart T."/>
            <person name="Pickel B."/>
            <person name="Atanasova L."/>
            <person name="Karlsson M."/>
            <person name="Huettel B."/>
            <person name="Barry K.W."/>
            <person name="Haridas S."/>
            <person name="Chen C."/>
            <person name="Bauer D."/>
            <person name="Andreopoulos W."/>
            <person name="Pangilinan J."/>
            <person name="LaButti K."/>
            <person name="Riley R."/>
            <person name="Lipzen A."/>
            <person name="Clum A."/>
            <person name="Drula E."/>
            <person name="Henrissat B."/>
            <person name="Kohler A."/>
            <person name="Grigoriev I.V."/>
            <person name="Martin F.M."/>
            <person name="Hacquard S."/>
        </authorList>
    </citation>
    <scope>NUCLEOTIDE SEQUENCE [LARGE SCALE GENOMIC DNA]</scope>
    <source>
        <strain evidence="1 2">MPI-SDFR-AT-0079</strain>
    </source>
</reference>
<dbReference type="EMBL" id="JAGIZQ010000001">
    <property type="protein sequence ID" value="KAH6651256.1"/>
    <property type="molecule type" value="Genomic_DNA"/>
</dbReference>
<comment type="caution">
    <text evidence="1">The sequence shown here is derived from an EMBL/GenBank/DDBJ whole genome shotgun (WGS) entry which is preliminary data.</text>
</comment>
<proteinExistence type="predicted"/>
<name>A0ACB7PS74_9PEZI</name>
<evidence type="ECO:0000313" key="2">
    <source>
        <dbReference type="Proteomes" id="UP000724584"/>
    </source>
</evidence>